<reference evidence="3" key="1">
    <citation type="submission" date="2021-06" db="EMBL/GenBank/DDBJ databases">
        <authorList>
            <person name="Hodson N. C."/>
            <person name="Mongue J. A."/>
            <person name="Jaron S. K."/>
        </authorList>
    </citation>
    <scope>NUCLEOTIDE SEQUENCE</scope>
</reference>
<evidence type="ECO:0000313" key="3">
    <source>
        <dbReference type="EMBL" id="CAG7787147.1"/>
    </source>
</evidence>
<evidence type="ECO:0000313" key="4">
    <source>
        <dbReference type="Proteomes" id="UP000708208"/>
    </source>
</evidence>
<organism evidence="3 4">
    <name type="scientific">Allacma fusca</name>
    <dbReference type="NCBI Taxonomy" id="39272"/>
    <lineage>
        <taxon>Eukaryota</taxon>
        <taxon>Metazoa</taxon>
        <taxon>Ecdysozoa</taxon>
        <taxon>Arthropoda</taxon>
        <taxon>Hexapoda</taxon>
        <taxon>Collembola</taxon>
        <taxon>Symphypleona</taxon>
        <taxon>Sminthuridae</taxon>
        <taxon>Allacma</taxon>
    </lineage>
</organism>
<proteinExistence type="predicted"/>
<evidence type="ECO:0000256" key="1">
    <source>
        <dbReference type="SAM" id="MobiDB-lite"/>
    </source>
</evidence>
<keyword evidence="2" id="KW-0472">Membrane</keyword>
<feature type="compositionally biased region" description="Polar residues" evidence="1">
    <location>
        <begin position="174"/>
        <end position="185"/>
    </location>
</feature>
<feature type="transmembrane region" description="Helical" evidence="2">
    <location>
        <begin position="58"/>
        <end position="81"/>
    </location>
</feature>
<keyword evidence="2" id="KW-0812">Transmembrane</keyword>
<dbReference type="EMBL" id="CAJVCH010332515">
    <property type="protein sequence ID" value="CAG7787147.1"/>
    <property type="molecule type" value="Genomic_DNA"/>
</dbReference>
<keyword evidence="2" id="KW-1133">Transmembrane helix</keyword>
<protein>
    <submittedName>
        <fullName evidence="3">Uncharacterized protein</fullName>
    </submittedName>
</protein>
<feature type="transmembrane region" description="Helical" evidence="2">
    <location>
        <begin position="119"/>
        <end position="137"/>
    </location>
</feature>
<evidence type="ECO:0000256" key="2">
    <source>
        <dbReference type="SAM" id="Phobius"/>
    </source>
</evidence>
<comment type="caution">
    <text evidence="3">The sequence shown here is derived from an EMBL/GenBank/DDBJ whole genome shotgun (WGS) entry which is preliminary data.</text>
</comment>
<sequence>MGKACPCVSKRKGAFLAGIFNAILGLSVVTTIILLFCVNNPEELWRNSEEELQRRQSLGRILMFYIPPGVGSLSLGVLLSLATHHNDRLLSDASFMISTMSACGSGIEVVCMRIYGAQWIMTVPLIGIFFIQVYIFLVTADFRDHLLNHGRLVKSNTDRRKLQEDPITNEDSELSQINPPNTQDSPCDFHI</sequence>
<dbReference type="AlphaFoldDB" id="A0A8J2KEL4"/>
<feature type="transmembrane region" description="Helical" evidence="2">
    <location>
        <begin position="15"/>
        <end position="38"/>
    </location>
</feature>
<accession>A0A8J2KEL4</accession>
<gene>
    <name evidence="3" type="ORF">AFUS01_LOCUS25665</name>
</gene>
<name>A0A8J2KEL4_9HEXA</name>
<feature type="region of interest" description="Disordered" evidence="1">
    <location>
        <begin position="170"/>
        <end position="191"/>
    </location>
</feature>
<dbReference type="Proteomes" id="UP000708208">
    <property type="component" value="Unassembled WGS sequence"/>
</dbReference>
<keyword evidence="4" id="KW-1185">Reference proteome</keyword>